<gene>
    <name evidence="7" type="ORF">METZ01_LOCUS268100</name>
</gene>
<dbReference type="EMBL" id="UINC01076252">
    <property type="protein sequence ID" value="SVC15246.1"/>
    <property type="molecule type" value="Genomic_DNA"/>
</dbReference>
<dbReference type="AlphaFoldDB" id="A0A382JU16"/>
<evidence type="ECO:0000256" key="2">
    <source>
        <dbReference type="ARBA" id="ARBA00022723"/>
    </source>
</evidence>
<dbReference type="SUPFAM" id="SSF50022">
    <property type="entry name" value="ISP domain"/>
    <property type="match status" value="1"/>
</dbReference>
<dbReference type="Gene3D" id="2.102.10.10">
    <property type="entry name" value="Rieske [2Fe-2S] iron-sulphur domain"/>
    <property type="match status" value="1"/>
</dbReference>
<evidence type="ECO:0000256" key="1">
    <source>
        <dbReference type="ARBA" id="ARBA00022714"/>
    </source>
</evidence>
<keyword evidence="4" id="KW-0408">Iron</keyword>
<evidence type="ECO:0000256" key="4">
    <source>
        <dbReference type="ARBA" id="ARBA00023004"/>
    </source>
</evidence>
<organism evidence="7">
    <name type="scientific">marine metagenome</name>
    <dbReference type="NCBI Taxonomy" id="408172"/>
    <lineage>
        <taxon>unclassified sequences</taxon>
        <taxon>metagenomes</taxon>
        <taxon>ecological metagenomes</taxon>
    </lineage>
</organism>
<evidence type="ECO:0000259" key="6">
    <source>
        <dbReference type="PROSITE" id="PS51296"/>
    </source>
</evidence>
<evidence type="ECO:0000313" key="7">
    <source>
        <dbReference type="EMBL" id="SVC15246.1"/>
    </source>
</evidence>
<dbReference type="GO" id="GO:0046872">
    <property type="term" value="F:metal ion binding"/>
    <property type="evidence" value="ECO:0007669"/>
    <property type="project" value="UniProtKB-KW"/>
</dbReference>
<keyword evidence="2" id="KW-0479">Metal-binding</keyword>
<dbReference type="Pfam" id="PF19112">
    <property type="entry name" value="VanA_C"/>
    <property type="match status" value="1"/>
</dbReference>
<dbReference type="InterPro" id="IPR017941">
    <property type="entry name" value="Rieske_2Fe-2S"/>
</dbReference>
<dbReference type="PROSITE" id="PS51296">
    <property type="entry name" value="RIESKE"/>
    <property type="match status" value="1"/>
</dbReference>
<dbReference type="SUPFAM" id="SSF55961">
    <property type="entry name" value="Bet v1-like"/>
    <property type="match status" value="1"/>
</dbReference>
<accession>A0A382JU16</accession>
<evidence type="ECO:0000256" key="3">
    <source>
        <dbReference type="ARBA" id="ARBA00023002"/>
    </source>
</evidence>
<name>A0A382JU16_9ZZZZ</name>
<keyword evidence="5" id="KW-0411">Iron-sulfur</keyword>
<dbReference type="InterPro" id="IPR050584">
    <property type="entry name" value="Cholesterol_7-desaturase"/>
</dbReference>
<keyword evidence="3" id="KW-0560">Oxidoreductase</keyword>
<dbReference type="InterPro" id="IPR044043">
    <property type="entry name" value="VanA_C_cat"/>
</dbReference>
<dbReference type="GO" id="GO:0051537">
    <property type="term" value="F:2 iron, 2 sulfur cluster binding"/>
    <property type="evidence" value="ECO:0007669"/>
    <property type="project" value="UniProtKB-KW"/>
</dbReference>
<dbReference type="Pfam" id="PF00355">
    <property type="entry name" value="Rieske"/>
    <property type="match status" value="1"/>
</dbReference>
<feature type="non-terminal residue" evidence="7">
    <location>
        <position position="169"/>
    </location>
</feature>
<reference evidence="7" key="1">
    <citation type="submission" date="2018-05" db="EMBL/GenBank/DDBJ databases">
        <authorList>
            <person name="Lanie J.A."/>
            <person name="Ng W.-L."/>
            <person name="Kazmierczak K.M."/>
            <person name="Andrzejewski T.M."/>
            <person name="Davidsen T.M."/>
            <person name="Wayne K.J."/>
            <person name="Tettelin H."/>
            <person name="Glass J.I."/>
            <person name="Rusch D."/>
            <person name="Podicherti R."/>
            <person name="Tsui H.-C.T."/>
            <person name="Winkler M.E."/>
        </authorList>
    </citation>
    <scope>NUCLEOTIDE SEQUENCE</scope>
</reference>
<evidence type="ECO:0000256" key="5">
    <source>
        <dbReference type="ARBA" id="ARBA00023014"/>
    </source>
</evidence>
<sequence>MSKFLNNYWYVAANSEELKDKPIARIILGNPIVLFRGKSGIIGALDDRCAHRLTPLSLGRIDGDRLECGYHGWTYDCAGKCVRLPGLETPQKITVKSFPLVEKWGWVFIWMGDPDKADNNTLPDFHVMGEDKWVGDGGMLRVEAHCDLIRDNLLDLTHAKYTHKQTLAT</sequence>
<keyword evidence="1" id="KW-0001">2Fe-2S</keyword>
<dbReference type="GO" id="GO:0016491">
    <property type="term" value="F:oxidoreductase activity"/>
    <property type="evidence" value="ECO:0007669"/>
    <property type="project" value="UniProtKB-KW"/>
</dbReference>
<feature type="domain" description="Rieske" evidence="6">
    <location>
        <begin position="9"/>
        <end position="109"/>
    </location>
</feature>
<dbReference type="InterPro" id="IPR036922">
    <property type="entry name" value="Rieske_2Fe-2S_sf"/>
</dbReference>
<dbReference type="Gene3D" id="3.90.380.10">
    <property type="entry name" value="Naphthalene 1,2-dioxygenase Alpha Subunit, Chain A, domain 1"/>
    <property type="match status" value="1"/>
</dbReference>
<proteinExistence type="predicted"/>
<protein>
    <recommendedName>
        <fullName evidence="6">Rieske domain-containing protein</fullName>
    </recommendedName>
</protein>
<dbReference type="PANTHER" id="PTHR21266">
    <property type="entry name" value="IRON-SULFUR DOMAIN CONTAINING PROTEIN"/>
    <property type="match status" value="1"/>
</dbReference>
<dbReference type="PANTHER" id="PTHR21266:SF60">
    <property type="entry name" value="3-KETOSTEROID-9-ALPHA-MONOOXYGENASE, OXYGENASE COMPONENT"/>
    <property type="match status" value="1"/>
</dbReference>